<sequence length="59" mass="6967">MLFYHLNSFASTCIVLEEINIFMGIITCFVIDWCFFCSFFSPVIHHPFGPNILFFVCFF</sequence>
<name>A0A445JZC2_GLYSO</name>
<evidence type="ECO:0000313" key="3">
    <source>
        <dbReference type="Proteomes" id="UP000289340"/>
    </source>
</evidence>
<dbReference type="AlphaFoldDB" id="A0A445JZC2"/>
<organism evidence="2 3">
    <name type="scientific">Glycine soja</name>
    <name type="common">Wild soybean</name>
    <dbReference type="NCBI Taxonomy" id="3848"/>
    <lineage>
        <taxon>Eukaryota</taxon>
        <taxon>Viridiplantae</taxon>
        <taxon>Streptophyta</taxon>
        <taxon>Embryophyta</taxon>
        <taxon>Tracheophyta</taxon>
        <taxon>Spermatophyta</taxon>
        <taxon>Magnoliopsida</taxon>
        <taxon>eudicotyledons</taxon>
        <taxon>Gunneridae</taxon>
        <taxon>Pentapetalae</taxon>
        <taxon>rosids</taxon>
        <taxon>fabids</taxon>
        <taxon>Fabales</taxon>
        <taxon>Fabaceae</taxon>
        <taxon>Papilionoideae</taxon>
        <taxon>50 kb inversion clade</taxon>
        <taxon>NPAAA clade</taxon>
        <taxon>indigoferoid/millettioid clade</taxon>
        <taxon>Phaseoleae</taxon>
        <taxon>Glycine</taxon>
        <taxon>Glycine subgen. Soja</taxon>
    </lineage>
</organism>
<keyword evidence="1" id="KW-0472">Membrane</keyword>
<keyword evidence="1" id="KW-0812">Transmembrane</keyword>
<evidence type="ECO:0000256" key="1">
    <source>
        <dbReference type="SAM" id="Phobius"/>
    </source>
</evidence>
<reference evidence="2 3" key="1">
    <citation type="submission" date="2018-09" db="EMBL/GenBank/DDBJ databases">
        <title>A high-quality reference genome of wild soybean provides a powerful tool to mine soybean genomes.</title>
        <authorList>
            <person name="Xie M."/>
            <person name="Chung C.Y.L."/>
            <person name="Li M.-W."/>
            <person name="Wong F.-L."/>
            <person name="Chan T.-F."/>
            <person name="Lam H.-M."/>
        </authorList>
    </citation>
    <scope>NUCLEOTIDE SEQUENCE [LARGE SCALE GENOMIC DNA]</scope>
    <source>
        <strain evidence="3">cv. W05</strain>
        <tissue evidence="2">Hypocotyl of etiolated seedlings</tissue>
    </source>
</reference>
<comment type="caution">
    <text evidence="2">The sequence shown here is derived from an EMBL/GenBank/DDBJ whole genome shotgun (WGS) entry which is preliminary data.</text>
</comment>
<dbReference type="Proteomes" id="UP000289340">
    <property type="component" value="Chromosome 7"/>
</dbReference>
<feature type="transmembrane region" description="Helical" evidence="1">
    <location>
        <begin position="21"/>
        <end position="44"/>
    </location>
</feature>
<keyword evidence="1" id="KW-1133">Transmembrane helix</keyword>
<accession>A0A445JZC2</accession>
<dbReference type="EMBL" id="QZWG01000007">
    <property type="protein sequence ID" value="RZC03857.1"/>
    <property type="molecule type" value="Genomic_DNA"/>
</dbReference>
<gene>
    <name evidence="2" type="ORF">D0Y65_018487</name>
</gene>
<proteinExistence type="predicted"/>
<evidence type="ECO:0000313" key="2">
    <source>
        <dbReference type="EMBL" id="RZC03857.1"/>
    </source>
</evidence>
<keyword evidence="3" id="KW-1185">Reference proteome</keyword>
<protein>
    <submittedName>
        <fullName evidence="2">Uncharacterized protein</fullName>
    </submittedName>
</protein>